<sequence>MPTSREKSDILAFLNIDFEVEQFAVNMSHFFGRVGHLVGFNAPPRAELDEQMQEAAAMEEAEARNELGKRERVGGGNELGWNELGAVRWRRTSILGVPPYRLTY</sequence>
<accession>A0A914H6H5</accession>
<keyword evidence="1" id="KW-1185">Reference proteome</keyword>
<dbReference type="AlphaFoldDB" id="A0A914H6H5"/>
<dbReference type="Proteomes" id="UP000887572">
    <property type="component" value="Unplaced"/>
</dbReference>
<evidence type="ECO:0000313" key="2">
    <source>
        <dbReference type="WBParaSite" id="Gr19_v10_g14140.t1"/>
    </source>
</evidence>
<evidence type="ECO:0000313" key="1">
    <source>
        <dbReference type="Proteomes" id="UP000887572"/>
    </source>
</evidence>
<protein>
    <submittedName>
        <fullName evidence="2">Uncharacterized protein</fullName>
    </submittedName>
</protein>
<dbReference type="WBParaSite" id="Gr19_v10_g14140.t1">
    <property type="protein sequence ID" value="Gr19_v10_g14140.t1"/>
    <property type="gene ID" value="Gr19_v10_g14140"/>
</dbReference>
<name>A0A914H6H5_GLORO</name>
<organism evidence="1 2">
    <name type="scientific">Globodera rostochiensis</name>
    <name type="common">Golden nematode worm</name>
    <name type="synonym">Heterodera rostochiensis</name>
    <dbReference type="NCBI Taxonomy" id="31243"/>
    <lineage>
        <taxon>Eukaryota</taxon>
        <taxon>Metazoa</taxon>
        <taxon>Ecdysozoa</taxon>
        <taxon>Nematoda</taxon>
        <taxon>Chromadorea</taxon>
        <taxon>Rhabditida</taxon>
        <taxon>Tylenchina</taxon>
        <taxon>Tylenchomorpha</taxon>
        <taxon>Tylenchoidea</taxon>
        <taxon>Heteroderidae</taxon>
        <taxon>Heteroderinae</taxon>
        <taxon>Globodera</taxon>
    </lineage>
</organism>
<proteinExistence type="predicted"/>
<reference evidence="2" key="1">
    <citation type="submission" date="2022-11" db="UniProtKB">
        <authorList>
            <consortium name="WormBaseParasite"/>
        </authorList>
    </citation>
    <scope>IDENTIFICATION</scope>
</reference>